<reference evidence="6" key="1">
    <citation type="journal article" date="2021" name="Front. Plant Sci.">
        <title>Chromosome-Scale Genome Assembly for Chinese Sour Jujube and Insights Into Its Genome Evolution and Domestication Signature.</title>
        <authorList>
            <person name="Shen L.-Y."/>
            <person name="Luo H."/>
            <person name="Wang X.-L."/>
            <person name="Wang X.-M."/>
            <person name="Qiu X.-J."/>
            <person name="Liu H."/>
            <person name="Zhou S.-S."/>
            <person name="Jia K.-H."/>
            <person name="Nie S."/>
            <person name="Bao Y.-T."/>
            <person name="Zhang R.-G."/>
            <person name="Yun Q.-Z."/>
            <person name="Chai Y.-H."/>
            <person name="Lu J.-Y."/>
            <person name="Li Y."/>
            <person name="Zhao S.-W."/>
            <person name="Mao J.-F."/>
            <person name="Jia S.-G."/>
            <person name="Mao Y.-M."/>
        </authorList>
    </citation>
    <scope>NUCLEOTIDE SEQUENCE</scope>
    <source>
        <strain evidence="6">AT0</strain>
        <tissue evidence="6">Leaf</tissue>
    </source>
</reference>
<feature type="compositionally biased region" description="Polar residues" evidence="3">
    <location>
        <begin position="14"/>
        <end position="47"/>
    </location>
</feature>
<sequence>MLGEEDKNNRLPGSGSSRKTYLRSVSWSDRSPTKPISNPRPQNNSKARSCLPPLQPLSIARRNVEEWPRAGSDDLGIWPHPQTPRPSVNPPENSNSNSNSEQEVREFQFKRDKLAFYDKECSRIAEHIYLGSDAVAKNREILRKNGITHVLNCVGFVCPEYFKIDLVYKTLWLQDSPSEDITSILYDVFDYFEDVREQGGRVLVHCCQGVSRSTSLVIAYLMWREGQSFEDAFQFVKAARGVTNPNMGFACQLLQCQKRVHAVPVSPNSMVRMYRMAPHSPYDPLHLVPKMINHPSTQALDSRGAFILHVPSAIYVWSGKNCSSVMSKNARAAAFQVIRYERAKGPICNIEEGEEPAEFWDALSSGQPLVDDCSKVEVKKKETWSPGSDKASTEIRTGVGERKLDEYDLDFELFHKALAGGVVPPFSVSNMGSETCLPARENGWSRLRRKFAMGGMKELVMSSKVNCETTPSNDVSTMSTDTHKEGERPASLVDPSSPLSPPTDLCGSPDSFKCFPNSSPERIVDTSKQVEHSVTLANPLSSPTPPCGSPDSVSCFRERSTKFNSKSPTLSPSTSDYASSFTFSPSSSNWSDLSYFSSRQPSPSGLDSTDPFFVKTVPLLDTSNIPYKENTPSSPETFYANPSLRGASPCTSGKGIAPSIAERRGSNPPPLMLLPSIDEPPPVPRNLVRSWSFSIPDEEDDVMEDTDFSQSENEDDGDEVMLEANCRDEIQRSKDEKEDGKSYISSGEIDADVTTSVLYELPSFNKIGSHSIHILDSKSAYILLAPDVGLGKKYPGILFLWLGSKILHEDGWNHSDTSENGVFNLETIGHNFLSRLDLPLNTPLQINLSAKYGNGPYDVEEDHYPFNILEMPLVEIVREGEEPEQFLNHLSHILLAKMDDRSYG</sequence>
<dbReference type="SMART" id="SM00195">
    <property type="entry name" value="DSPc"/>
    <property type="match status" value="1"/>
</dbReference>
<dbReference type="InterPro" id="IPR029021">
    <property type="entry name" value="Prot-tyrosine_phosphatase-like"/>
</dbReference>
<evidence type="ECO:0000256" key="3">
    <source>
        <dbReference type="SAM" id="MobiDB-lite"/>
    </source>
</evidence>
<feature type="compositionally biased region" description="Low complexity" evidence="3">
    <location>
        <begin position="90"/>
        <end position="101"/>
    </location>
</feature>
<dbReference type="GO" id="GO:0004721">
    <property type="term" value="F:phosphoprotein phosphatase activity"/>
    <property type="evidence" value="ECO:0007669"/>
    <property type="project" value="UniProtKB-KW"/>
</dbReference>
<dbReference type="PANTHER" id="PTHR46381">
    <property type="entry name" value="MKPA PROTEIN"/>
    <property type="match status" value="1"/>
</dbReference>
<proteinExistence type="predicted"/>
<organism evidence="6 7">
    <name type="scientific">Ziziphus jujuba var. spinosa</name>
    <dbReference type="NCBI Taxonomy" id="714518"/>
    <lineage>
        <taxon>Eukaryota</taxon>
        <taxon>Viridiplantae</taxon>
        <taxon>Streptophyta</taxon>
        <taxon>Embryophyta</taxon>
        <taxon>Tracheophyta</taxon>
        <taxon>Spermatophyta</taxon>
        <taxon>Magnoliopsida</taxon>
        <taxon>eudicotyledons</taxon>
        <taxon>Gunneridae</taxon>
        <taxon>Pentapetalae</taxon>
        <taxon>rosids</taxon>
        <taxon>fabids</taxon>
        <taxon>Rosales</taxon>
        <taxon>Rhamnaceae</taxon>
        <taxon>Paliureae</taxon>
        <taxon>Ziziphus</taxon>
    </lineage>
</organism>
<dbReference type="Pfam" id="PF00626">
    <property type="entry name" value="Gelsolin"/>
    <property type="match status" value="1"/>
</dbReference>
<gene>
    <name evidence="6" type="ORF">FEM48_Zijuj10G0054600</name>
</gene>
<feature type="region of interest" description="Disordered" evidence="3">
    <location>
        <begin position="467"/>
        <end position="502"/>
    </location>
</feature>
<dbReference type="Proteomes" id="UP000813462">
    <property type="component" value="Unassembled WGS sequence"/>
</dbReference>
<dbReference type="InterPro" id="IPR007122">
    <property type="entry name" value="Villin/Gelsolin"/>
</dbReference>
<feature type="domain" description="Tyrosine-protein phosphatase" evidence="4">
    <location>
        <begin position="120"/>
        <end position="262"/>
    </location>
</feature>
<evidence type="ECO:0000259" key="4">
    <source>
        <dbReference type="PROSITE" id="PS50054"/>
    </source>
</evidence>
<dbReference type="AlphaFoldDB" id="A0A978ULK1"/>
<dbReference type="InterPro" id="IPR000340">
    <property type="entry name" value="Dual-sp_phosphatase_cat-dom"/>
</dbReference>
<keyword evidence="2" id="KW-0904">Protein phosphatase</keyword>
<comment type="caution">
    <text evidence="6">The sequence shown here is derived from an EMBL/GenBank/DDBJ whole genome shotgun (WGS) entry which is preliminary data.</text>
</comment>
<evidence type="ECO:0008006" key="8">
    <source>
        <dbReference type="Google" id="ProtNLM"/>
    </source>
</evidence>
<evidence type="ECO:0000313" key="6">
    <source>
        <dbReference type="EMBL" id="KAH7515703.1"/>
    </source>
</evidence>
<dbReference type="PROSITE" id="PS00383">
    <property type="entry name" value="TYR_PHOSPHATASE_1"/>
    <property type="match status" value="1"/>
</dbReference>
<dbReference type="InterPro" id="IPR057528">
    <property type="entry name" value="MPK1_C"/>
</dbReference>
<evidence type="ECO:0000259" key="5">
    <source>
        <dbReference type="PROSITE" id="PS50056"/>
    </source>
</evidence>
<dbReference type="InterPro" id="IPR020422">
    <property type="entry name" value="TYR_PHOSPHATASE_DUAL_dom"/>
</dbReference>
<dbReference type="GO" id="GO:0051015">
    <property type="term" value="F:actin filament binding"/>
    <property type="evidence" value="ECO:0007669"/>
    <property type="project" value="InterPro"/>
</dbReference>
<dbReference type="CDD" id="cd14498">
    <property type="entry name" value="DSP"/>
    <property type="match status" value="1"/>
</dbReference>
<name>A0A978ULK1_ZIZJJ</name>
<accession>A0A978ULK1</accession>
<dbReference type="InterPro" id="IPR029006">
    <property type="entry name" value="ADF-H/Gelsolin-like_dom_sf"/>
</dbReference>
<feature type="compositionally biased region" description="Low complexity" evidence="3">
    <location>
        <begin position="491"/>
        <end position="502"/>
    </location>
</feature>
<dbReference type="InterPro" id="IPR007123">
    <property type="entry name" value="Gelsolin-like_dom"/>
</dbReference>
<dbReference type="Gene3D" id="3.40.20.10">
    <property type="entry name" value="Severin"/>
    <property type="match status" value="1"/>
</dbReference>
<evidence type="ECO:0000313" key="7">
    <source>
        <dbReference type="Proteomes" id="UP000813462"/>
    </source>
</evidence>
<dbReference type="InterPro" id="IPR000387">
    <property type="entry name" value="Tyr_Pase_dom"/>
</dbReference>
<feature type="region of interest" description="Disordered" evidence="3">
    <location>
        <begin position="699"/>
        <end position="719"/>
    </location>
</feature>
<dbReference type="SMART" id="SM00262">
    <property type="entry name" value="GEL"/>
    <property type="match status" value="1"/>
</dbReference>
<dbReference type="InterPro" id="IPR016130">
    <property type="entry name" value="Tyr_Pase_AS"/>
</dbReference>
<feature type="region of interest" description="Disordered" evidence="3">
    <location>
        <begin position="1"/>
        <end position="55"/>
    </location>
</feature>
<dbReference type="Gene3D" id="3.90.190.10">
    <property type="entry name" value="Protein tyrosine phosphatase superfamily"/>
    <property type="match status" value="1"/>
</dbReference>
<dbReference type="PROSITE" id="PS50056">
    <property type="entry name" value="TYR_PHOSPHATASE_2"/>
    <property type="match status" value="1"/>
</dbReference>
<keyword evidence="1" id="KW-0378">Hydrolase</keyword>
<protein>
    <recommendedName>
        <fullName evidence="8">Protein-tyrosine-phosphatase MKP1</fullName>
    </recommendedName>
</protein>
<feature type="region of interest" description="Disordered" evidence="3">
    <location>
        <begin position="70"/>
        <end position="104"/>
    </location>
</feature>
<dbReference type="PANTHER" id="PTHR46381:SF2">
    <property type="entry name" value="MAP KINASE PHOSPHATASE"/>
    <property type="match status" value="1"/>
</dbReference>
<feature type="domain" description="Tyrosine specific protein phosphatases" evidence="5">
    <location>
        <begin position="179"/>
        <end position="240"/>
    </location>
</feature>
<feature type="compositionally biased region" description="Polar residues" evidence="3">
    <location>
        <begin position="467"/>
        <end position="480"/>
    </location>
</feature>
<dbReference type="Pfam" id="PF25466">
    <property type="entry name" value="MPK1_gelsolin_C"/>
    <property type="match status" value="1"/>
</dbReference>
<dbReference type="Pfam" id="PF00782">
    <property type="entry name" value="DSPc"/>
    <property type="match status" value="1"/>
</dbReference>
<dbReference type="SUPFAM" id="SSF55753">
    <property type="entry name" value="Actin depolymerizing proteins"/>
    <property type="match status" value="1"/>
</dbReference>
<evidence type="ECO:0000256" key="1">
    <source>
        <dbReference type="ARBA" id="ARBA00022801"/>
    </source>
</evidence>
<evidence type="ECO:0000256" key="2">
    <source>
        <dbReference type="ARBA" id="ARBA00022912"/>
    </source>
</evidence>
<dbReference type="PROSITE" id="PS50054">
    <property type="entry name" value="TYR_PHOSPHATASE_DUAL"/>
    <property type="match status" value="1"/>
</dbReference>
<dbReference type="EMBL" id="JAEACU010000010">
    <property type="protein sequence ID" value="KAH7515703.1"/>
    <property type="molecule type" value="Genomic_DNA"/>
</dbReference>
<dbReference type="SUPFAM" id="SSF52799">
    <property type="entry name" value="(Phosphotyrosine protein) phosphatases II"/>
    <property type="match status" value="1"/>
</dbReference>